<protein>
    <submittedName>
        <fullName evidence="2">Large exoprotein involved in heme utilization or adhesion</fullName>
    </submittedName>
</protein>
<feature type="domain" description="Filamentous haemagglutinin FhaB/tRNA nuclease CdiA-like TPS" evidence="1">
    <location>
        <begin position="72"/>
        <end position="191"/>
    </location>
</feature>
<dbReference type="NCBIfam" id="TIGR01731">
    <property type="entry name" value="fil_hemag_20aa"/>
    <property type="match status" value="2"/>
</dbReference>
<dbReference type="RefSeq" id="WP_081009509.1">
    <property type="nucleotide sequence ID" value="NZ_CABMMF010000006.1"/>
</dbReference>
<evidence type="ECO:0000313" key="2">
    <source>
        <dbReference type="EMBL" id="CFQ95127.1"/>
    </source>
</evidence>
<gene>
    <name evidence="2" type="primary">shlA</name>
    <name evidence="2" type="ORF">ERS008524_01353</name>
</gene>
<sequence length="473" mass="51707">MINVDLIIEHNKKYYALIKYCGLISGIYLISISHSYADIIVDGSALLNQQATITTHIELKNMCKEQNARCQGGTYFYIDIVTPDKHGLSHNKYRDFSNEKGHGYNKIIFNNILSDNKESTGNPHLIDKTAKVILNEVTGKQPSELYGSLFVEGDKAHVIIANPSGISCDSCRFNNTGHVTLTTGIPVTHAGRLIGYDVNHGAIQIKSGGLRQSSYSDTFLDLFAHSLKIDGELIGNDILAIIGKHAVSFAPIGKNIDIRPIGGFTSDYQKSVNVEVSSVGKMYADRIFINTNGGSLSNKGLIDSDDIVKIFSSASIKNSGKIMSRKVALRGADYIDNSGGYIKTERQSYPFDKKDKLSIRMFGGDIFNRGGNIYSNSGNISLKATELVDNNKGMIKSNSTSGPANIKIKSRGLNNSIGSIITSSDIDISTSRLNNNRGKIISVMGRVDLTYRRLTEHQGAIHGGLDVYRTIKH</sequence>
<proteinExistence type="predicted"/>
<accession>A0AAI8ZPU0</accession>
<dbReference type="InterPro" id="IPR011050">
    <property type="entry name" value="Pectin_lyase_fold/virulence"/>
</dbReference>
<evidence type="ECO:0000313" key="3">
    <source>
        <dbReference type="Proteomes" id="UP000046784"/>
    </source>
</evidence>
<dbReference type="SUPFAM" id="SSF51126">
    <property type="entry name" value="Pectin lyase-like"/>
    <property type="match status" value="1"/>
</dbReference>
<organism evidence="2 3">
    <name type="scientific">Yersinia frederiksenii</name>
    <dbReference type="NCBI Taxonomy" id="29484"/>
    <lineage>
        <taxon>Bacteria</taxon>
        <taxon>Pseudomonadati</taxon>
        <taxon>Pseudomonadota</taxon>
        <taxon>Gammaproteobacteria</taxon>
        <taxon>Enterobacterales</taxon>
        <taxon>Yersiniaceae</taxon>
        <taxon>Yersinia</taxon>
    </lineage>
</organism>
<dbReference type="InterPro" id="IPR012334">
    <property type="entry name" value="Pectin_lyas_fold"/>
</dbReference>
<dbReference type="SMART" id="SM00912">
    <property type="entry name" value="Haemagg_act"/>
    <property type="match status" value="1"/>
</dbReference>
<dbReference type="InterPro" id="IPR008638">
    <property type="entry name" value="FhaB/CdiA-like_TPS"/>
</dbReference>
<dbReference type="Pfam" id="PF05860">
    <property type="entry name" value="TPS"/>
    <property type="match status" value="1"/>
</dbReference>
<reference evidence="2 3" key="1">
    <citation type="submission" date="2015-03" db="EMBL/GenBank/DDBJ databases">
        <authorList>
            <consortium name="Pathogen Informatics"/>
            <person name="Murphy D."/>
        </authorList>
    </citation>
    <scope>NUCLEOTIDE SEQUENCE [LARGE SCALE GENOMIC DNA]</scope>
    <source>
        <strain evidence="2 3">3400/83</strain>
    </source>
</reference>
<dbReference type="EMBL" id="CGCB01000006">
    <property type="protein sequence ID" value="CFQ95127.1"/>
    <property type="molecule type" value="Genomic_DNA"/>
</dbReference>
<dbReference type="Proteomes" id="UP000046784">
    <property type="component" value="Unassembled WGS sequence"/>
</dbReference>
<dbReference type="Gene3D" id="2.160.20.10">
    <property type="entry name" value="Single-stranded right-handed beta-helix, Pectin lyase-like"/>
    <property type="match status" value="1"/>
</dbReference>
<comment type="caution">
    <text evidence="2">The sequence shown here is derived from an EMBL/GenBank/DDBJ whole genome shotgun (WGS) entry which is preliminary data.</text>
</comment>
<dbReference type="InterPro" id="IPR010069">
    <property type="entry name" value="CdiA_FHA1_rpt"/>
</dbReference>
<name>A0AAI8ZPU0_YERFR</name>
<evidence type="ECO:0000259" key="1">
    <source>
        <dbReference type="SMART" id="SM00912"/>
    </source>
</evidence>
<dbReference type="AlphaFoldDB" id="A0AAI8ZPU0"/>
<dbReference type="NCBIfam" id="TIGR01901">
    <property type="entry name" value="adhes_NPXG"/>
    <property type="match status" value="1"/>
</dbReference>